<dbReference type="eggNOG" id="COG0810">
    <property type="taxonomic scope" value="Bacteria"/>
</dbReference>
<evidence type="ECO:0000256" key="7">
    <source>
        <dbReference type="ARBA" id="ARBA00022927"/>
    </source>
</evidence>
<keyword evidence="7" id="KW-0653">Protein transport</keyword>
<name>C6Y083_PEDHD</name>
<dbReference type="InterPro" id="IPR037682">
    <property type="entry name" value="TonB_C"/>
</dbReference>
<sequence>MLGSKIDLFGNEWLDVVFDQKNKSYGAYALRRQSSSDTAKALFIAGSLFVLFFLSPKIIKLIKGNETIEVLPERKTEVIVQPPPAIDPETLPPAAIEPPPAKQDQVKFLPPKVIQDDLVKDVDPVQISDLKEATPGPKNVIGEPDGVIVIEGPTGKGPKGAVATEDNTVYDVFNALEVQPVFPGGMEKFYAYLSKSIRYPAAAQEINLQGKVFLSFIIEKSGALTDIKVERKLGYGTDEEAVRVLKASPKWMPGIQNGRAVRVKYNIPISFSLAQ</sequence>
<dbReference type="RefSeq" id="WP_015808406.1">
    <property type="nucleotide sequence ID" value="NC_013061.1"/>
</dbReference>
<proteinExistence type="inferred from homology"/>
<dbReference type="KEGG" id="phe:Phep_2591"/>
<organism evidence="11 12">
    <name type="scientific">Pedobacter heparinus (strain ATCC 13125 / DSM 2366 / CIP 104194 / JCM 7457 / NBRC 12017 / NCIMB 9290 / NRRL B-14731 / HIM 762-3)</name>
    <dbReference type="NCBI Taxonomy" id="485917"/>
    <lineage>
        <taxon>Bacteria</taxon>
        <taxon>Pseudomonadati</taxon>
        <taxon>Bacteroidota</taxon>
        <taxon>Sphingobacteriia</taxon>
        <taxon>Sphingobacteriales</taxon>
        <taxon>Sphingobacteriaceae</taxon>
        <taxon>Pedobacter</taxon>
    </lineage>
</organism>
<evidence type="ECO:0000313" key="12">
    <source>
        <dbReference type="Proteomes" id="UP000000852"/>
    </source>
</evidence>
<dbReference type="GO" id="GO:0031992">
    <property type="term" value="F:energy transducer activity"/>
    <property type="evidence" value="ECO:0007669"/>
    <property type="project" value="TreeGrafter"/>
</dbReference>
<keyword evidence="9" id="KW-0472">Membrane</keyword>
<dbReference type="AlphaFoldDB" id="C6Y083"/>
<keyword evidence="3" id="KW-0813">Transport</keyword>
<dbReference type="GO" id="GO:0015031">
    <property type="term" value="P:protein transport"/>
    <property type="evidence" value="ECO:0007669"/>
    <property type="project" value="UniProtKB-KW"/>
</dbReference>
<dbReference type="SUPFAM" id="SSF74653">
    <property type="entry name" value="TolA/TonB C-terminal domain"/>
    <property type="match status" value="1"/>
</dbReference>
<dbReference type="EMBL" id="CP001681">
    <property type="protein sequence ID" value="ACU04795.1"/>
    <property type="molecule type" value="Genomic_DNA"/>
</dbReference>
<dbReference type="STRING" id="485917.Phep_2591"/>
<evidence type="ECO:0000256" key="9">
    <source>
        <dbReference type="ARBA" id="ARBA00023136"/>
    </source>
</evidence>
<comment type="similarity">
    <text evidence="2">Belongs to the TonB family.</text>
</comment>
<dbReference type="PROSITE" id="PS52015">
    <property type="entry name" value="TONB_CTD"/>
    <property type="match status" value="1"/>
</dbReference>
<dbReference type="InterPro" id="IPR006260">
    <property type="entry name" value="TonB/TolA_C"/>
</dbReference>
<dbReference type="NCBIfam" id="TIGR01352">
    <property type="entry name" value="tonB_Cterm"/>
    <property type="match status" value="1"/>
</dbReference>
<comment type="subcellular location">
    <subcellularLocation>
        <location evidence="1">Cell inner membrane</location>
        <topology evidence="1">Single-pass membrane protein</topology>
        <orientation evidence="1">Periplasmic side</orientation>
    </subcellularLocation>
</comment>
<dbReference type="GO" id="GO:0055085">
    <property type="term" value="P:transmembrane transport"/>
    <property type="evidence" value="ECO:0007669"/>
    <property type="project" value="InterPro"/>
</dbReference>
<evidence type="ECO:0000256" key="4">
    <source>
        <dbReference type="ARBA" id="ARBA00022475"/>
    </source>
</evidence>
<evidence type="ECO:0000259" key="10">
    <source>
        <dbReference type="PROSITE" id="PS52015"/>
    </source>
</evidence>
<dbReference type="Proteomes" id="UP000000852">
    <property type="component" value="Chromosome"/>
</dbReference>
<evidence type="ECO:0000256" key="8">
    <source>
        <dbReference type="ARBA" id="ARBA00022989"/>
    </source>
</evidence>
<evidence type="ECO:0000256" key="5">
    <source>
        <dbReference type="ARBA" id="ARBA00022519"/>
    </source>
</evidence>
<dbReference type="PANTHER" id="PTHR33446:SF2">
    <property type="entry name" value="PROTEIN TONB"/>
    <property type="match status" value="1"/>
</dbReference>
<evidence type="ECO:0000256" key="2">
    <source>
        <dbReference type="ARBA" id="ARBA00006555"/>
    </source>
</evidence>
<dbReference type="GO" id="GO:0098797">
    <property type="term" value="C:plasma membrane protein complex"/>
    <property type="evidence" value="ECO:0007669"/>
    <property type="project" value="TreeGrafter"/>
</dbReference>
<keyword evidence="4" id="KW-1003">Cell membrane</keyword>
<dbReference type="InterPro" id="IPR051045">
    <property type="entry name" value="TonB-dependent_transducer"/>
</dbReference>
<evidence type="ECO:0000256" key="6">
    <source>
        <dbReference type="ARBA" id="ARBA00022692"/>
    </source>
</evidence>
<keyword evidence="6" id="KW-0812">Transmembrane</keyword>
<evidence type="ECO:0000256" key="3">
    <source>
        <dbReference type="ARBA" id="ARBA00022448"/>
    </source>
</evidence>
<keyword evidence="8" id="KW-1133">Transmembrane helix</keyword>
<feature type="domain" description="TonB C-terminal" evidence="10">
    <location>
        <begin position="184"/>
        <end position="275"/>
    </location>
</feature>
<reference evidence="11 12" key="1">
    <citation type="journal article" date="2009" name="Stand. Genomic Sci.">
        <title>Complete genome sequence of Pedobacter heparinus type strain (HIM 762-3).</title>
        <authorList>
            <person name="Han C."/>
            <person name="Spring S."/>
            <person name="Lapidus A."/>
            <person name="Del Rio T.G."/>
            <person name="Tice H."/>
            <person name="Copeland A."/>
            <person name="Cheng J.F."/>
            <person name="Lucas S."/>
            <person name="Chen F."/>
            <person name="Nolan M."/>
            <person name="Bruce D."/>
            <person name="Goodwin L."/>
            <person name="Pitluck S."/>
            <person name="Ivanova N."/>
            <person name="Mavromatis K."/>
            <person name="Mikhailova N."/>
            <person name="Pati A."/>
            <person name="Chen A."/>
            <person name="Palaniappan K."/>
            <person name="Land M."/>
            <person name="Hauser L."/>
            <person name="Chang Y.J."/>
            <person name="Jeffries C.C."/>
            <person name="Saunders E."/>
            <person name="Chertkov O."/>
            <person name="Brettin T."/>
            <person name="Goker M."/>
            <person name="Rohde M."/>
            <person name="Bristow J."/>
            <person name="Eisen J.A."/>
            <person name="Markowitz V."/>
            <person name="Hugenholtz P."/>
            <person name="Kyrpides N.C."/>
            <person name="Klenk H.P."/>
            <person name="Detter J.C."/>
        </authorList>
    </citation>
    <scope>NUCLEOTIDE SEQUENCE [LARGE SCALE GENOMIC DNA]</scope>
    <source>
        <strain evidence="12">ATCC 13125 / DSM 2366 / CIP 104194 / JCM 7457 / NBRC 12017 / NCIMB 9290 / NRRL B-14731 / HIM 762-3</strain>
    </source>
</reference>
<keyword evidence="5" id="KW-0997">Cell inner membrane</keyword>
<protein>
    <submittedName>
        <fullName evidence="11">TonB family protein</fullName>
    </submittedName>
</protein>
<dbReference type="Gene3D" id="3.30.1150.10">
    <property type="match status" value="1"/>
</dbReference>
<evidence type="ECO:0000256" key="1">
    <source>
        <dbReference type="ARBA" id="ARBA00004383"/>
    </source>
</evidence>
<gene>
    <name evidence="11" type="ordered locus">Phep_2591</name>
</gene>
<accession>C6Y083</accession>
<dbReference type="OrthoDB" id="649093at2"/>
<keyword evidence="12" id="KW-1185">Reference proteome</keyword>
<evidence type="ECO:0000313" key="11">
    <source>
        <dbReference type="EMBL" id="ACU04795.1"/>
    </source>
</evidence>
<dbReference type="PANTHER" id="PTHR33446">
    <property type="entry name" value="PROTEIN TONB-RELATED"/>
    <property type="match status" value="1"/>
</dbReference>
<dbReference type="HOGENOM" id="CLU_065795_0_0_10"/>
<dbReference type="Pfam" id="PF03544">
    <property type="entry name" value="TonB_C"/>
    <property type="match status" value="1"/>
</dbReference>